<accession>D7FS48</accession>
<reference evidence="1 2" key="1">
    <citation type="journal article" date="2010" name="Nature">
        <title>The Ectocarpus genome and the independent evolution of multicellularity in brown algae.</title>
        <authorList>
            <person name="Cock J.M."/>
            <person name="Sterck L."/>
            <person name="Rouze P."/>
            <person name="Scornet D."/>
            <person name="Allen A.E."/>
            <person name="Amoutzias G."/>
            <person name="Anthouard V."/>
            <person name="Artiguenave F."/>
            <person name="Aury J.M."/>
            <person name="Badger J.H."/>
            <person name="Beszteri B."/>
            <person name="Billiau K."/>
            <person name="Bonnet E."/>
            <person name="Bothwell J.H."/>
            <person name="Bowler C."/>
            <person name="Boyen C."/>
            <person name="Brownlee C."/>
            <person name="Carrano C.J."/>
            <person name="Charrier B."/>
            <person name="Cho G.Y."/>
            <person name="Coelho S.M."/>
            <person name="Collen J."/>
            <person name="Corre E."/>
            <person name="Da Silva C."/>
            <person name="Delage L."/>
            <person name="Delaroque N."/>
            <person name="Dittami S.M."/>
            <person name="Doulbeau S."/>
            <person name="Elias M."/>
            <person name="Farnham G."/>
            <person name="Gachon C.M."/>
            <person name="Gschloessl B."/>
            <person name="Heesch S."/>
            <person name="Jabbari K."/>
            <person name="Jubin C."/>
            <person name="Kawai H."/>
            <person name="Kimura K."/>
            <person name="Kloareg B."/>
            <person name="Kupper F.C."/>
            <person name="Lang D."/>
            <person name="Le Bail A."/>
            <person name="Leblanc C."/>
            <person name="Lerouge P."/>
            <person name="Lohr M."/>
            <person name="Lopez P.J."/>
            <person name="Martens C."/>
            <person name="Maumus F."/>
            <person name="Michel G."/>
            <person name="Miranda-Saavedra D."/>
            <person name="Morales J."/>
            <person name="Moreau H."/>
            <person name="Motomura T."/>
            <person name="Nagasato C."/>
            <person name="Napoli C.A."/>
            <person name="Nelson D.R."/>
            <person name="Nyvall-Collen P."/>
            <person name="Peters A.F."/>
            <person name="Pommier C."/>
            <person name="Potin P."/>
            <person name="Poulain J."/>
            <person name="Quesneville H."/>
            <person name="Read B."/>
            <person name="Rensing S.A."/>
            <person name="Ritter A."/>
            <person name="Rousvoal S."/>
            <person name="Samanta M."/>
            <person name="Samson G."/>
            <person name="Schroeder D.C."/>
            <person name="Segurens B."/>
            <person name="Strittmatter M."/>
            <person name="Tonon T."/>
            <person name="Tregear J.W."/>
            <person name="Valentin K."/>
            <person name="von Dassow P."/>
            <person name="Yamagishi T."/>
            <person name="Van de Peer Y."/>
            <person name="Wincker P."/>
        </authorList>
    </citation>
    <scope>NUCLEOTIDE SEQUENCE [LARGE SCALE GENOMIC DNA]</scope>
    <source>
        <strain evidence="2">Ec32 / CCAP1310/4</strain>
    </source>
</reference>
<proteinExistence type="predicted"/>
<sequence>MRSSGGGRGGGGPGAVAWTAAELEVLRQSIRENGLDDWRTLGDWSQAICMDVLQFYNEVVFQMETARSTTTNNRRLLADFQNVNLCCEGWLVNMKT</sequence>
<protein>
    <recommendedName>
        <fullName evidence="3">Myb-like domain-containing protein</fullName>
    </recommendedName>
</protein>
<dbReference type="Proteomes" id="UP000002630">
    <property type="component" value="Unassembled WGS sequence"/>
</dbReference>
<keyword evidence="2" id="KW-1185">Reference proteome</keyword>
<evidence type="ECO:0000313" key="1">
    <source>
        <dbReference type="EMBL" id="CBJ30989.1"/>
    </source>
</evidence>
<dbReference type="AlphaFoldDB" id="D7FS48"/>
<evidence type="ECO:0000313" key="2">
    <source>
        <dbReference type="Proteomes" id="UP000002630"/>
    </source>
</evidence>
<evidence type="ECO:0008006" key="3">
    <source>
        <dbReference type="Google" id="ProtNLM"/>
    </source>
</evidence>
<organism evidence="1 2">
    <name type="scientific">Ectocarpus siliculosus</name>
    <name type="common">Brown alga</name>
    <name type="synonym">Conferva siliculosa</name>
    <dbReference type="NCBI Taxonomy" id="2880"/>
    <lineage>
        <taxon>Eukaryota</taxon>
        <taxon>Sar</taxon>
        <taxon>Stramenopiles</taxon>
        <taxon>Ochrophyta</taxon>
        <taxon>PX clade</taxon>
        <taxon>Phaeophyceae</taxon>
        <taxon>Ectocarpales</taxon>
        <taxon>Ectocarpaceae</taxon>
        <taxon>Ectocarpus</taxon>
    </lineage>
</organism>
<dbReference type="InParanoid" id="D7FS48"/>
<name>D7FS48_ECTSI</name>
<dbReference type="EMBL" id="FN649760">
    <property type="protein sequence ID" value="CBJ30989.1"/>
    <property type="molecule type" value="Genomic_DNA"/>
</dbReference>
<gene>
    <name evidence="1" type="ORF">Esi_0227_0043</name>
</gene>